<dbReference type="PANTHER" id="PTHR46266">
    <property type="entry name" value="TRANSCRIPTION FACTOR TT8"/>
    <property type="match status" value="1"/>
</dbReference>
<feature type="compositionally biased region" description="Polar residues" evidence="1">
    <location>
        <begin position="1"/>
        <end position="11"/>
    </location>
</feature>
<dbReference type="InterPro" id="IPR036638">
    <property type="entry name" value="HLH_DNA-bd_sf"/>
</dbReference>
<keyword evidence="4" id="KW-1185">Reference proteome</keyword>
<dbReference type="SMART" id="SM00353">
    <property type="entry name" value="HLH"/>
    <property type="match status" value="1"/>
</dbReference>
<evidence type="ECO:0000313" key="4">
    <source>
        <dbReference type="Proteomes" id="UP001305414"/>
    </source>
</evidence>
<dbReference type="AlphaFoldDB" id="A0AAN7V414"/>
<feature type="region of interest" description="Disordered" evidence="1">
    <location>
        <begin position="1"/>
        <end position="155"/>
    </location>
</feature>
<dbReference type="SUPFAM" id="SSF47459">
    <property type="entry name" value="HLH, helix-loop-helix DNA-binding domain"/>
    <property type="match status" value="1"/>
</dbReference>
<protein>
    <recommendedName>
        <fullName evidence="2">BHLH domain-containing protein</fullName>
    </recommendedName>
</protein>
<feature type="compositionally biased region" description="Low complexity" evidence="1">
    <location>
        <begin position="132"/>
        <end position="141"/>
    </location>
</feature>
<name>A0AAN7V414_9PEZI</name>
<evidence type="ECO:0000313" key="3">
    <source>
        <dbReference type="EMBL" id="KAK5635179.1"/>
    </source>
</evidence>
<feature type="region of interest" description="Disordered" evidence="1">
    <location>
        <begin position="259"/>
        <end position="303"/>
    </location>
</feature>
<dbReference type="InterPro" id="IPR011598">
    <property type="entry name" value="bHLH_dom"/>
</dbReference>
<evidence type="ECO:0000256" key="1">
    <source>
        <dbReference type="SAM" id="MobiDB-lite"/>
    </source>
</evidence>
<dbReference type="Pfam" id="PF00010">
    <property type="entry name" value="HLH"/>
    <property type="match status" value="1"/>
</dbReference>
<proteinExistence type="predicted"/>
<dbReference type="GO" id="GO:0046983">
    <property type="term" value="F:protein dimerization activity"/>
    <property type="evidence" value="ECO:0007669"/>
    <property type="project" value="InterPro"/>
</dbReference>
<gene>
    <name evidence="3" type="ORF">RRF57_010891</name>
</gene>
<dbReference type="Proteomes" id="UP001305414">
    <property type="component" value="Unassembled WGS sequence"/>
</dbReference>
<comment type="caution">
    <text evidence="3">The sequence shown here is derived from an EMBL/GenBank/DDBJ whole genome shotgun (WGS) entry which is preliminary data.</text>
</comment>
<accession>A0AAN7V414</accession>
<evidence type="ECO:0000259" key="2">
    <source>
        <dbReference type="PROSITE" id="PS50888"/>
    </source>
</evidence>
<reference evidence="3 4" key="1">
    <citation type="submission" date="2023-10" db="EMBL/GenBank/DDBJ databases">
        <title>Draft genome sequence of Xylaria bambusicola isolate GMP-LS, the root and basal stem rot pathogen of sugarcane in Indonesia.</title>
        <authorList>
            <person name="Selvaraj P."/>
            <person name="Muralishankar V."/>
            <person name="Muruganantham S."/>
            <person name="Sp S."/>
            <person name="Haryani S."/>
            <person name="Lau K.J.X."/>
            <person name="Naqvi N.I."/>
        </authorList>
    </citation>
    <scope>NUCLEOTIDE SEQUENCE [LARGE SCALE GENOMIC DNA]</scope>
    <source>
        <strain evidence="3">GMP-LS</strain>
    </source>
</reference>
<organism evidence="3 4">
    <name type="scientific">Xylaria bambusicola</name>
    <dbReference type="NCBI Taxonomy" id="326684"/>
    <lineage>
        <taxon>Eukaryota</taxon>
        <taxon>Fungi</taxon>
        <taxon>Dikarya</taxon>
        <taxon>Ascomycota</taxon>
        <taxon>Pezizomycotina</taxon>
        <taxon>Sordariomycetes</taxon>
        <taxon>Xylariomycetidae</taxon>
        <taxon>Xylariales</taxon>
        <taxon>Xylariaceae</taxon>
        <taxon>Xylaria</taxon>
    </lineage>
</organism>
<feature type="compositionally biased region" description="Low complexity" evidence="1">
    <location>
        <begin position="269"/>
        <end position="291"/>
    </location>
</feature>
<dbReference type="Gene3D" id="4.10.280.10">
    <property type="entry name" value="Helix-loop-helix DNA-binding domain"/>
    <property type="match status" value="1"/>
</dbReference>
<feature type="domain" description="BHLH" evidence="2">
    <location>
        <begin position="154"/>
        <end position="204"/>
    </location>
</feature>
<dbReference type="PROSITE" id="PS50888">
    <property type="entry name" value="BHLH"/>
    <property type="match status" value="1"/>
</dbReference>
<dbReference type="PANTHER" id="PTHR46266:SF4">
    <property type="entry name" value="TRANSCRIPTION FACTOR TT8"/>
    <property type="match status" value="1"/>
</dbReference>
<sequence>MPPTPASSTEIKGQDHSNKLSSLQLTFELPPSAITPPELSKGSGSGRKMSPISPMSTLPYLQPSETVKARRRSSTTQQKEAFALPPPPTRSRKIIQMKPRSREEAVVAPSPTKGSAGMSSQTKHAPGGGAAAGSKATSTKKQPSATSAAGRKIARRTAHSLIERRRRSKMNEEFAVLKGLIPACTGEMHKLAILQASIEYVRYLEDCITKLKAQHGQDSTVATPTEFRPAQRSDEEEVDWAAKAATDVEDDGAEDVEMTDSEAPSLSFTPVVGPTTTTSTRSSHSSISPVPQRHHSMTSSASSTEYQLYNPNAVVSASAKASPYQYPQPNCAGSTSTSHSALTSPALRPQLEIDHEVSAALLMLGSGRTNIGPARGMSVQDLLSSNSPLLPTSLAAYGKTVHLIRRFCALSNFRTLLQEKNPPHELF</sequence>
<dbReference type="EMBL" id="JAWHQM010000049">
    <property type="protein sequence ID" value="KAK5635179.1"/>
    <property type="molecule type" value="Genomic_DNA"/>
</dbReference>